<keyword evidence="13" id="KW-1185">Reference proteome</keyword>
<dbReference type="EMBL" id="JBHUMO010000044">
    <property type="protein sequence ID" value="MFD2729212.1"/>
    <property type="molecule type" value="Genomic_DNA"/>
</dbReference>
<comment type="caution">
    <text evidence="12">The sequence shown here is derived from an EMBL/GenBank/DDBJ whole genome shotgun (WGS) entry which is preliminary data.</text>
</comment>
<evidence type="ECO:0000256" key="8">
    <source>
        <dbReference type="RuleBase" id="RU362110"/>
    </source>
</evidence>
<dbReference type="InterPro" id="IPR023296">
    <property type="entry name" value="Glyco_hydro_beta-prop_sf"/>
</dbReference>
<dbReference type="RefSeq" id="WP_379981359.1">
    <property type="nucleotide sequence ID" value="NZ_JBHUMO010000044.1"/>
</dbReference>
<proteinExistence type="inferred from homology"/>
<dbReference type="InterPro" id="IPR013189">
    <property type="entry name" value="Glyco_hydro_32_C"/>
</dbReference>
<comment type="function">
    <text evidence="9">Enables the bacterium to metabolize sucrose as a sole carbon source.</text>
</comment>
<comment type="pathway">
    <text evidence="1 9">Glycan biosynthesis; sucrose metabolism.</text>
</comment>
<evidence type="ECO:0000256" key="2">
    <source>
        <dbReference type="ARBA" id="ARBA00009902"/>
    </source>
</evidence>
<keyword evidence="5 8" id="KW-0378">Hydrolase</keyword>
<evidence type="ECO:0000256" key="6">
    <source>
        <dbReference type="ARBA" id="ARBA00023295"/>
    </source>
</evidence>
<evidence type="ECO:0000256" key="3">
    <source>
        <dbReference type="ARBA" id="ARBA00012758"/>
    </source>
</evidence>
<dbReference type="Gene3D" id="2.60.120.560">
    <property type="entry name" value="Exo-inulinase, domain 1"/>
    <property type="match status" value="1"/>
</dbReference>
<evidence type="ECO:0000259" key="11">
    <source>
        <dbReference type="Pfam" id="PF08244"/>
    </source>
</evidence>
<dbReference type="SMART" id="SM00640">
    <property type="entry name" value="Glyco_32"/>
    <property type="match status" value="1"/>
</dbReference>
<keyword evidence="6 8" id="KW-0326">Glycosidase</keyword>
<name>A0ABW5TJW6_9ENTE</name>
<dbReference type="SUPFAM" id="SSF49899">
    <property type="entry name" value="Concanavalin A-like lectins/glucanases"/>
    <property type="match status" value="1"/>
</dbReference>
<dbReference type="PANTHER" id="PTHR43101">
    <property type="entry name" value="BETA-FRUCTOSIDASE"/>
    <property type="match status" value="1"/>
</dbReference>
<sequence>MKKTIEWTDELRYQAYAKWPADYLPNLKKQQQNSHWRLHYHIQPETGLLNDPNGFSYFDGKWHLFYQAYPYGPVHGLKSWYHLSSTNLVDWQRDQLRLLPDTSYDSHGVYSGSAIPVGDHLFLAFTGNVRDQQWARHAYQLGAWMDKDFHVTKQATPLIANPPEGYTQHFRDPQLFRYQDQYYLLIGAQTENEEGKILLYKGDTLNHWELVHEVLFSNEQMGYMIECPNLVFLEDKPVLIFCPQGLAKSTVAYQNIYPNLYITADHFDAETATLLHPSSLQNLDDGFDLYAIQAFQAPDGRVLSIGWVGLPDVSYPSDKEGWAHCLSLVRELHLIDGQLYQKPVTELALLRQAPLASHERKGEVLFQPDTNSYELEMTIPTDKQSVLTLFSSANQNKGFDLHCDAKNGMIILDRGRMAKEVNPEFGTKRSVQVSPHLPIHLRIFVDSSVCEIFINDGQKVLTSRVFPDKTDTTILLKGAQAENITLWPLRSIHLDD</sequence>
<dbReference type="InterPro" id="IPR013148">
    <property type="entry name" value="Glyco_hydro_32_N"/>
</dbReference>
<feature type="domain" description="Glycosyl hydrolase family 32 N-terminal" evidence="10">
    <location>
        <begin position="41"/>
        <end position="343"/>
    </location>
</feature>
<dbReference type="PANTHER" id="PTHR43101:SF1">
    <property type="entry name" value="BETA-FRUCTOSIDASE"/>
    <property type="match status" value="1"/>
</dbReference>
<keyword evidence="9" id="KW-0119">Carbohydrate metabolism</keyword>
<evidence type="ECO:0000256" key="1">
    <source>
        <dbReference type="ARBA" id="ARBA00004914"/>
    </source>
</evidence>
<comment type="similarity">
    <text evidence="2 8">Belongs to the glycosyl hydrolase 32 family.</text>
</comment>
<dbReference type="InterPro" id="IPR006232">
    <property type="entry name" value="Suc6P_hydrolase"/>
</dbReference>
<protein>
    <recommendedName>
        <fullName evidence="4 8">Sucrose-6-phosphate hydrolase</fullName>
        <ecNumber evidence="3 8">3.2.1.26</ecNumber>
    </recommendedName>
    <alternativeName>
        <fullName evidence="7 9">Invertase</fullName>
    </alternativeName>
</protein>
<dbReference type="InterPro" id="IPR051214">
    <property type="entry name" value="GH32_Enzymes"/>
</dbReference>
<dbReference type="NCBIfam" id="TIGR01322">
    <property type="entry name" value="scrB_fam"/>
    <property type="match status" value="1"/>
</dbReference>
<reference evidence="13" key="1">
    <citation type="journal article" date="2019" name="Int. J. Syst. Evol. Microbiol.">
        <title>The Global Catalogue of Microorganisms (GCM) 10K type strain sequencing project: providing services to taxonomists for standard genome sequencing and annotation.</title>
        <authorList>
            <consortium name="The Broad Institute Genomics Platform"/>
            <consortium name="The Broad Institute Genome Sequencing Center for Infectious Disease"/>
            <person name="Wu L."/>
            <person name="Ma J."/>
        </authorList>
    </citation>
    <scope>NUCLEOTIDE SEQUENCE [LARGE SCALE GENOMIC DNA]</scope>
    <source>
        <strain evidence="13">TISTR 932</strain>
    </source>
</reference>
<dbReference type="PROSITE" id="PS00609">
    <property type="entry name" value="GLYCOSYL_HYDROL_F32"/>
    <property type="match status" value="1"/>
</dbReference>
<evidence type="ECO:0000259" key="10">
    <source>
        <dbReference type="Pfam" id="PF00251"/>
    </source>
</evidence>
<dbReference type="Pfam" id="PF00251">
    <property type="entry name" value="Glyco_hydro_32N"/>
    <property type="match status" value="1"/>
</dbReference>
<evidence type="ECO:0000313" key="12">
    <source>
        <dbReference type="EMBL" id="MFD2729212.1"/>
    </source>
</evidence>
<comment type="catalytic activity">
    <reaction evidence="8">
        <text>Hydrolysis of terminal non-reducing beta-D-fructofuranoside residues in beta-D-fructofuranosides.</text>
        <dbReference type="EC" id="3.2.1.26"/>
    </reaction>
</comment>
<dbReference type="Gene3D" id="2.115.10.20">
    <property type="entry name" value="Glycosyl hydrolase domain, family 43"/>
    <property type="match status" value="1"/>
</dbReference>
<gene>
    <name evidence="12" type="ORF">ACFSR0_07225</name>
</gene>
<dbReference type="Pfam" id="PF08244">
    <property type="entry name" value="Glyco_hydro_32C"/>
    <property type="match status" value="1"/>
</dbReference>
<keyword evidence="9" id="KW-0963">Cytoplasm</keyword>
<accession>A0ABW5TJW6</accession>
<dbReference type="SUPFAM" id="SSF75005">
    <property type="entry name" value="Arabinanase/levansucrase/invertase"/>
    <property type="match status" value="1"/>
</dbReference>
<dbReference type="InterPro" id="IPR001362">
    <property type="entry name" value="Glyco_hydro_32"/>
</dbReference>
<dbReference type="EC" id="3.2.1.26" evidence="3 8"/>
<feature type="domain" description="Glycosyl hydrolase family 32 C-terminal" evidence="11">
    <location>
        <begin position="367"/>
        <end position="487"/>
    </location>
</feature>
<dbReference type="GO" id="GO:0004564">
    <property type="term" value="F:beta-fructofuranosidase activity"/>
    <property type="evidence" value="ECO:0007669"/>
    <property type="project" value="UniProtKB-EC"/>
</dbReference>
<evidence type="ECO:0000256" key="7">
    <source>
        <dbReference type="ARBA" id="ARBA00033367"/>
    </source>
</evidence>
<comment type="subcellular location">
    <subcellularLocation>
        <location evidence="9">Cytoplasm</location>
    </subcellularLocation>
</comment>
<evidence type="ECO:0000256" key="9">
    <source>
        <dbReference type="RuleBase" id="RU365015"/>
    </source>
</evidence>
<evidence type="ECO:0000313" key="13">
    <source>
        <dbReference type="Proteomes" id="UP001597427"/>
    </source>
</evidence>
<organism evidence="12 13">
    <name type="scientific">Enterococcus camelliae</name>
    <dbReference type="NCBI Taxonomy" id="453959"/>
    <lineage>
        <taxon>Bacteria</taxon>
        <taxon>Bacillati</taxon>
        <taxon>Bacillota</taxon>
        <taxon>Bacilli</taxon>
        <taxon>Lactobacillales</taxon>
        <taxon>Enterococcaceae</taxon>
        <taxon>Enterococcus</taxon>
    </lineage>
</organism>
<dbReference type="CDD" id="cd18623">
    <property type="entry name" value="GH32_ScrB-like"/>
    <property type="match status" value="1"/>
</dbReference>
<dbReference type="InterPro" id="IPR018053">
    <property type="entry name" value="Glyco_hydro_32_AS"/>
</dbReference>
<evidence type="ECO:0000256" key="5">
    <source>
        <dbReference type="ARBA" id="ARBA00022801"/>
    </source>
</evidence>
<dbReference type="InterPro" id="IPR013320">
    <property type="entry name" value="ConA-like_dom_sf"/>
</dbReference>
<evidence type="ECO:0000256" key="4">
    <source>
        <dbReference type="ARBA" id="ARBA00019623"/>
    </source>
</evidence>
<dbReference type="Proteomes" id="UP001597427">
    <property type="component" value="Unassembled WGS sequence"/>
</dbReference>